<organism evidence="8 9">
    <name type="scientific">Vibrio ziniensis</name>
    <dbReference type="NCBI Taxonomy" id="2711221"/>
    <lineage>
        <taxon>Bacteria</taxon>
        <taxon>Pseudomonadati</taxon>
        <taxon>Pseudomonadota</taxon>
        <taxon>Gammaproteobacteria</taxon>
        <taxon>Vibrionales</taxon>
        <taxon>Vibrionaceae</taxon>
        <taxon>Vibrio</taxon>
    </lineage>
</organism>
<protein>
    <submittedName>
        <fullName evidence="8">Methyl-accepting chemotaxis protein</fullName>
    </submittedName>
</protein>
<dbReference type="GO" id="GO:0007165">
    <property type="term" value="P:signal transduction"/>
    <property type="evidence" value="ECO:0007669"/>
    <property type="project" value="UniProtKB-KW"/>
</dbReference>
<feature type="transmembrane region" description="Helical" evidence="5">
    <location>
        <begin position="323"/>
        <end position="346"/>
    </location>
</feature>
<dbReference type="InterPro" id="IPR033462">
    <property type="entry name" value="Cache_3-Cache_2"/>
</dbReference>
<dbReference type="FunFam" id="1.10.287.950:FF:000001">
    <property type="entry name" value="Methyl-accepting chemotaxis sensory transducer"/>
    <property type="match status" value="1"/>
</dbReference>
<evidence type="ECO:0000313" key="9">
    <source>
        <dbReference type="Proteomes" id="UP000503003"/>
    </source>
</evidence>
<dbReference type="GO" id="GO:0006935">
    <property type="term" value="P:chemotaxis"/>
    <property type="evidence" value="ECO:0007669"/>
    <property type="project" value="UniProtKB-ARBA"/>
</dbReference>
<evidence type="ECO:0000259" key="7">
    <source>
        <dbReference type="PROSITE" id="PS50885"/>
    </source>
</evidence>
<dbReference type="PROSITE" id="PS50885">
    <property type="entry name" value="HAMP"/>
    <property type="match status" value="1"/>
</dbReference>
<keyword evidence="5" id="KW-1133">Transmembrane helix</keyword>
<comment type="similarity">
    <text evidence="3">Belongs to the methyl-accepting chemotaxis (MCP) protein family.</text>
</comment>
<keyword evidence="9" id="KW-1185">Reference proteome</keyword>
<proteinExistence type="inferred from homology"/>
<dbReference type="GO" id="GO:0005886">
    <property type="term" value="C:plasma membrane"/>
    <property type="evidence" value="ECO:0007669"/>
    <property type="project" value="UniProtKB-SubCell"/>
</dbReference>
<keyword evidence="2 4" id="KW-0807">Transducer</keyword>
<dbReference type="PANTHER" id="PTHR32089">
    <property type="entry name" value="METHYL-ACCEPTING CHEMOTAXIS PROTEIN MCPB"/>
    <property type="match status" value="1"/>
</dbReference>
<dbReference type="SUPFAM" id="SSF58104">
    <property type="entry name" value="Methyl-accepting chemotaxis protein (MCP) signaling domain"/>
    <property type="match status" value="1"/>
</dbReference>
<evidence type="ECO:0000313" key="8">
    <source>
        <dbReference type="EMBL" id="QIH44043.1"/>
    </source>
</evidence>
<dbReference type="PROSITE" id="PS50111">
    <property type="entry name" value="CHEMOTAXIS_TRANSDUC_2"/>
    <property type="match status" value="1"/>
</dbReference>
<dbReference type="CDD" id="cd12912">
    <property type="entry name" value="PDC2_MCP_like"/>
    <property type="match status" value="1"/>
</dbReference>
<evidence type="ECO:0000256" key="3">
    <source>
        <dbReference type="ARBA" id="ARBA00029447"/>
    </source>
</evidence>
<feature type="domain" description="HAMP" evidence="7">
    <location>
        <begin position="347"/>
        <end position="402"/>
    </location>
</feature>
<dbReference type="SMART" id="SM00304">
    <property type="entry name" value="HAMP"/>
    <property type="match status" value="1"/>
</dbReference>
<dbReference type="InterPro" id="IPR004089">
    <property type="entry name" value="MCPsignal_dom"/>
</dbReference>
<reference evidence="8 9" key="1">
    <citation type="submission" date="2020-02" db="EMBL/GenBank/DDBJ databases">
        <title>A complete genome of a marine bacterium Vibrio sp. ZWAL4003 isolated from the mangrove sediment with the ability to degrade polysaccharides.</title>
        <authorList>
            <person name="Wu J."/>
            <person name="Qu W."/>
            <person name="Zeng R."/>
        </authorList>
    </citation>
    <scope>NUCLEOTIDE SEQUENCE [LARGE SCALE GENOMIC DNA]</scope>
    <source>
        <strain evidence="8 9">ZWAL4003</strain>
    </source>
</reference>
<accession>A0A6G7CPR0</accession>
<dbReference type="RefSeq" id="WP_165313706.1">
    <property type="nucleotide sequence ID" value="NZ_CP049332.1"/>
</dbReference>
<dbReference type="Gene3D" id="1.10.287.950">
    <property type="entry name" value="Methyl-accepting chemotaxis protein"/>
    <property type="match status" value="1"/>
</dbReference>
<dbReference type="AlphaFoldDB" id="A0A6G7CPR0"/>
<dbReference type="Proteomes" id="UP000503003">
    <property type="component" value="Chromosome 2"/>
</dbReference>
<dbReference type="InterPro" id="IPR003660">
    <property type="entry name" value="HAMP_dom"/>
</dbReference>
<dbReference type="KEGG" id="vzi:G5S32_18920"/>
<sequence>MIQYYRNRNLGFQLRTVMTVCLLIAFSSIAALVYQNASKVLLNTTLTEQQSKIQAMGKTIEGQYNAYLETARILASTLRNGYLEGFYVEDNEVNYNGYQIRDITIWGESIVSDVRKPDAFSRDTGAAATIFAPVGDDWIRISTSLRDSEGKLEIGTLLGREHPAYNNIMNGQPYYSVVTLLGRNYIAYYDPVLSDEGKVTAITSIALPVEDATQSIFESLRSVSWGDTGYTIVLDNKQANLGHYLLHPKFKPNDPSILDVADYNGDKPFKAIFSQDTGILTYPWEFNGSVGEKYIVYATVPGWDWKILGGTFVSEVTKESTELLKLIAIISLVVGALTFVIMSLFINRSTKPLTILSGYMERLGEGEVSIKVEQGSQNSQNEVTRLTNSVSNMANRLNSLVGDIRSTSEQLDGQSSSVLTDAQTNLRQSDAQQRQAEQVVTAIEEMATSAKSVAQQVEAIAENVRQADESTQNGLGKVEEVCLDVAQLNDQLDQSAKAIEQVNNDSNSIQSVTKMIDDIAEQTNLLALNAAIEAARAGEQGRGFAVVADEVRTLAARTQMSVKDVVQIINQLKSSTGNAVSLMHQSQQNANKVLDKAQEAGTSLESIAEQVRGIAGQAEAIATTAEQQAQVSQEVAASASEISDLNVQSRETSAQTSDSAQQLSELSKHLKQQVDFFH</sequence>
<evidence type="ECO:0000256" key="1">
    <source>
        <dbReference type="ARBA" id="ARBA00004533"/>
    </source>
</evidence>
<evidence type="ECO:0000256" key="4">
    <source>
        <dbReference type="PROSITE-ProRule" id="PRU00284"/>
    </source>
</evidence>
<keyword evidence="5" id="KW-0812">Transmembrane</keyword>
<feature type="domain" description="Methyl-accepting transducer" evidence="6">
    <location>
        <begin position="407"/>
        <end position="643"/>
    </location>
</feature>
<evidence type="ECO:0000256" key="2">
    <source>
        <dbReference type="ARBA" id="ARBA00023224"/>
    </source>
</evidence>
<dbReference type="Gene3D" id="3.30.450.20">
    <property type="entry name" value="PAS domain"/>
    <property type="match status" value="1"/>
</dbReference>
<comment type="subcellular location">
    <subcellularLocation>
        <location evidence="1">Cell inner membrane</location>
    </subcellularLocation>
</comment>
<dbReference type="SMART" id="SM00283">
    <property type="entry name" value="MA"/>
    <property type="match status" value="1"/>
</dbReference>
<dbReference type="PANTHER" id="PTHR32089:SF74">
    <property type="entry name" value="METHYL-ACCEPTING CHEMOTAXIS PROTEIN AER"/>
    <property type="match status" value="1"/>
</dbReference>
<dbReference type="EMBL" id="CP049332">
    <property type="protein sequence ID" value="QIH44043.1"/>
    <property type="molecule type" value="Genomic_DNA"/>
</dbReference>
<feature type="transmembrane region" description="Helical" evidence="5">
    <location>
        <begin position="12"/>
        <end position="34"/>
    </location>
</feature>
<name>A0A6G7CPR0_9VIBR</name>
<keyword evidence="5" id="KW-0472">Membrane</keyword>
<dbReference type="SUPFAM" id="SSF103190">
    <property type="entry name" value="Sensory domain-like"/>
    <property type="match status" value="1"/>
</dbReference>
<gene>
    <name evidence="8" type="ORF">G5S32_18920</name>
</gene>
<dbReference type="CDD" id="cd11386">
    <property type="entry name" value="MCP_signal"/>
    <property type="match status" value="1"/>
</dbReference>
<dbReference type="InterPro" id="IPR029151">
    <property type="entry name" value="Sensor-like_sf"/>
</dbReference>
<evidence type="ECO:0000256" key="5">
    <source>
        <dbReference type="SAM" id="Phobius"/>
    </source>
</evidence>
<dbReference type="Pfam" id="PF00015">
    <property type="entry name" value="MCPsignal"/>
    <property type="match status" value="1"/>
</dbReference>
<dbReference type="Pfam" id="PF17201">
    <property type="entry name" value="Cache_3-Cache_2"/>
    <property type="match status" value="1"/>
</dbReference>
<evidence type="ECO:0000259" key="6">
    <source>
        <dbReference type="PROSITE" id="PS50111"/>
    </source>
</evidence>